<feature type="region of interest" description="Disordered" evidence="1">
    <location>
        <begin position="41"/>
        <end position="91"/>
    </location>
</feature>
<dbReference type="AlphaFoldDB" id="A0A444LGY4"/>
<proteinExistence type="predicted"/>
<protein>
    <recommendedName>
        <fullName evidence="4">GcrA cell cycle regulator</fullName>
    </recommendedName>
</protein>
<keyword evidence="3" id="KW-1185">Reference proteome</keyword>
<dbReference type="RefSeq" id="WP_128442261.1">
    <property type="nucleotide sequence ID" value="NZ_SBIP01000002.1"/>
</dbReference>
<reference evidence="2 3" key="1">
    <citation type="submission" date="2019-01" db="EMBL/GenBank/DDBJ databases">
        <title>The draft genome of Rhizobium sp. 24NR.</title>
        <authorList>
            <person name="Liu L."/>
            <person name="Liang L."/>
            <person name="Shi S."/>
            <person name="Xu L."/>
            <person name="Wang X."/>
            <person name="Li L."/>
            <person name="Zhang X."/>
        </authorList>
    </citation>
    <scope>NUCLEOTIDE SEQUENCE [LARGE SCALE GENOMIC DNA]</scope>
    <source>
        <strain evidence="2 3">24NR</strain>
    </source>
</reference>
<gene>
    <name evidence="2" type="ORF">EPK99_06530</name>
</gene>
<feature type="compositionally biased region" description="Polar residues" evidence="1">
    <location>
        <begin position="82"/>
        <end position="91"/>
    </location>
</feature>
<accession>A0A444LGY4</accession>
<dbReference type="OrthoDB" id="8377594at2"/>
<name>A0A444LGY4_9HYPH</name>
<evidence type="ECO:0008006" key="4">
    <source>
        <dbReference type="Google" id="ProtNLM"/>
    </source>
</evidence>
<evidence type="ECO:0000256" key="1">
    <source>
        <dbReference type="SAM" id="MobiDB-lite"/>
    </source>
</evidence>
<dbReference type="InterPro" id="IPR011681">
    <property type="entry name" value="GcrA"/>
</dbReference>
<dbReference type="EMBL" id="SBIP01000002">
    <property type="protein sequence ID" value="RWX78283.1"/>
    <property type="molecule type" value="Genomic_DNA"/>
</dbReference>
<dbReference type="Proteomes" id="UP000287687">
    <property type="component" value="Unassembled WGS sequence"/>
</dbReference>
<dbReference type="Pfam" id="PF07750">
    <property type="entry name" value="GcrA"/>
    <property type="match status" value="1"/>
</dbReference>
<organism evidence="2 3">
    <name type="scientific">Neorhizobium lilium</name>
    <dbReference type="NCBI Taxonomy" id="2503024"/>
    <lineage>
        <taxon>Bacteria</taxon>
        <taxon>Pseudomonadati</taxon>
        <taxon>Pseudomonadota</taxon>
        <taxon>Alphaproteobacteria</taxon>
        <taxon>Hyphomicrobiales</taxon>
        <taxon>Rhizobiaceae</taxon>
        <taxon>Rhizobium/Agrobacterium group</taxon>
        <taxon>Neorhizobium</taxon>
    </lineage>
</organism>
<comment type="caution">
    <text evidence="2">The sequence shown here is derived from an EMBL/GenBank/DDBJ whole genome shotgun (WGS) entry which is preliminary data.</text>
</comment>
<sequence length="183" mass="19859">MSFVWDQSAIETAAKLWEQGASSGKIGKALGITPNAVIGKARRHPDIFPPKNGHGRGWAKGTARAAPGEQRQPVTSRGGINPNRNSGFFTSARRNGMSLTKKREAVRREASDIAALTASMPDPKGYDAERLAVAKPLHELARNECHWPLNQGGPFLFCGAKKQLGPYCMAHHVRSLPKRAVEV</sequence>
<evidence type="ECO:0000313" key="2">
    <source>
        <dbReference type="EMBL" id="RWX78283.1"/>
    </source>
</evidence>
<evidence type="ECO:0000313" key="3">
    <source>
        <dbReference type="Proteomes" id="UP000287687"/>
    </source>
</evidence>